<dbReference type="EMBL" id="DS659717">
    <property type="protein sequence ID" value="EEC03006.1"/>
    <property type="molecule type" value="Genomic_DNA"/>
</dbReference>
<dbReference type="InParanoid" id="B7P8T4"/>
<feature type="compositionally biased region" description="Low complexity" evidence="1">
    <location>
        <begin position="72"/>
        <end position="86"/>
    </location>
</feature>
<protein>
    <recommendedName>
        <fullName evidence="2">C2H2-type domain-containing protein</fullName>
    </recommendedName>
</protein>
<dbReference type="PANTHER" id="PTHR31912:SF34">
    <property type="entry name" value="NOTOCHORD-RELATED PROTEIN"/>
    <property type="match status" value="1"/>
</dbReference>
<dbReference type="InterPro" id="IPR013087">
    <property type="entry name" value="Znf_C2H2_type"/>
</dbReference>
<dbReference type="VEuPathDB" id="VectorBase:ISCI002475"/>
<dbReference type="EnsemblMetazoa" id="ISCW002475-RA">
    <property type="protein sequence ID" value="ISCW002475-PA"/>
    <property type="gene ID" value="ISCW002475"/>
</dbReference>
<reference evidence="4" key="2">
    <citation type="submission" date="2020-05" db="UniProtKB">
        <authorList>
            <consortium name="EnsemblMetazoa"/>
        </authorList>
    </citation>
    <scope>IDENTIFICATION</scope>
    <source>
        <strain evidence="4">wikel</strain>
    </source>
</reference>
<evidence type="ECO:0000259" key="2">
    <source>
        <dbReference type="PROSITE" id="PS00028"/>
    </source>
</evidence>
<name>B7P8T4_IXOSC</name>
<dbReference type="PROSITE" id="PS00028">
    <property type="entry name" value="ZINC_FINGER_C2H2_1"/>
    <property type="match status" value="1"/>
</dbReference>
<dbReference type="Proteomes" id="UP000001555">
    <property type="component" value="Unassembled WGS sequence"/>
</dbReference>
<dbReference type="PaxDb" id="6945-B7P8T4"/>
<feature type="non-terminal residue" evidence="3">
    <location>
        <position position="1"/>
    </location>
</feature>
<evidence type="ECO:0000313" key="3">
    <source>
        <dbReference type="EMBL" id="EEC03006.1"/>
    </source>
</evidence>
<proteinExistence type="predicted"/>
<dbReference type="OrthoDB" id="10056610at2759"/>
<organism>
    <name type="scientific">Ixodes scapularis</name>
    <name type="common">Black-legged tick</name>
    <name type="synonym">Deer tick</name>
    <dbReference type="NCBI Taxonomy" id="6945"/>
    <lineage>
        <taxon>Eukaryota</taxon>
        <taxon>Metazoa</taxon>
        <taxon>Ecdysozoa</taxon>
        <taxon>Arthropoda</taxon>
        <taxon>Chelicerata</taxon>
        <taxon>Arachnida</taxon>
        <taxon>Acari</taxon>
        <taxon>Parasitiformes</taxon>
        <taxon>Ixodida</taxon>
        <taxon>Ixodoidea</taxon>
        <taxon>Ixodidae</taxon>
        <taxon>Ixodinae</taxon>
        <taxon>Ixodes</taxon>
    </lineage>
</organism>
<accession>B7P8T4</accession>
<sequence>AAMPVIYCPLCPFYDVKFVRVVNHVGQVHASAHNFKVTCGLDNCVKVFSCFQTYRRHLYRNHNMLDTEFSSDDAAQSTPSASASATNFDEGTEPITQPCDSAKLEKETRPFLEVKRTLLLFHLKMTEGLKLPYSTADTIFGMVKLLLSATLKEFAEEVNKKLATLKADLPCSDINTLLQTEGLVDVLFSGMQTKHQRTNLKKVQLAGDQQSTIFLLLYTDELELNNPLGSAVGKHKILLVYFSILNIHPRHRSKLSSIHLLIIARYSTVTDFGLKVLLEPLIKDLNILRTHGFRMHNKAFKVCVVAVVGDNLSLHRLAGLTCSFSGGRVSRFCLAKYEDLRDLVLPTQCVARSGASHASHLAAFLLDPARNGKIYGITGPSPLASLEGFDIMNQLPPDAMHDVLEGGIAVVVKAVLKGLVDSKVIKKDDLNRIAQFSYGQHDKKSKPVFDPDKFLAPSGNLKGTAPRNCA</sequence>
<feature type="domain" description="C2H2-type" evidence="2">
    <location>
        <begin position="39"/>
        <end position="62"/>
    </location>
</feature>
<dbReference type="VEuPathDB" id="VectorBase:ISCP_006906"/>
<keyword evidence="5" id="KW-1185">Reference proteome</keyword>
<evidence type="ECO:0000256" key="1">
    <source>
        <dbReference type="SAM" id="MobiDB-lite"/>
    </source>
</evidence>
<evidence type="ECO:0000313" key="4">
    <source>
        <dbReference type="EnsemblMetazoa" id="ISCW002475-PA"/>
    </source>
</evidence>
<dbReference type="HOGENOM" id="CLU_020243_2_0_1"/>
<evidence type="ECO:0000313" key="5">
    <source>
        <dbReference type="Proteomes" id="UP000001555"/>
    </source>
</evidence>
<feature type="non-terminal residue" evidence="3">
    <location>
        <position position="470"/>
    </location>
</feature>
<reference evidence="3 5" key="1">
    <citation type="submission" date="2008-03" db="EMBL/GenBank/DDBJ databases">
        <title>Annotation of Ixodes scapularis.</title>
        <authorList>
            <consortium name="Ixodes scapularis Genome Project Consortium"/>
            <person name="Caler E."/>
            <person name="Hannick L.I."/>
            <person name="Bidwell S."/>
            <person name="Joardar V."/>
            <person name="Thiagarajan M."/>
            <person name="Amedeo P."/>
            <person name="Galinsky K.J."/>
            <person name="Schobel S."/>
            <person name="Inman J."/>
            <person name="Hostetler J."/>
            <person name="Miller J."/>
            <person name="Hammond M."/>
            <person name="Megy K."/>
            <person name="Lawson D."/>
            <person name="Kodira C."/>
            <person name="Sutton G."/>
            <person name="Meyer J."/>
            <person name="Hill C.A."/>
            <person name="Birren B."/>
            <person name="Nene V."/>
            <person name="Collins F."/>
            <person name="Alarcon-Chaidez F."/>
            <person name="Wikel S."/>
            <person name="Strausberg R."/>
        </authorList>
    </citation>
    <scope>NUCLEOTIDE SEQUENCE [LARGE SCALE GENOMIC DNA]</scope>
    <source>
        <strain evidence="5">Wikel</strain>
        <strain evidence="3">Wikel colony</strain>
    </source>
</reference>
<dbReference type="AlphaFoldDB" id="B7P8T4"/>
<dbReference type="PANTHER" id="PTHR31912">
    <property type="entry name" value="IP13529P"/>
    <property type="match status" value="1"/>
</dbReference>
<dbReference type="EMBL" id="ABJB010216492">
    <property type="status" value="NOT_ANNOTATED_CDS"/>
    <property type="molecule type" value="Genomic_DNA"/>
</dbReference>
<feature type="region of interest" description="Disordered" evidence="1">
    <location>
        <begin position="70"/>
        <end position="99"/>
    </location>
</feature>
<dbReference type="VEuPathDB" id="VectorBase:ISCW002475"/>
<gene>
    <name evidence="3" type="ORF">IscW_ISCW002475</name>
</gene>